<organism evidence="2 3">
    <name type="scientific">Burkholderia aenigmatica</name>
    <dbReference type="NCBI Taxonomy" id="2015348"/>
    <lineage>
        <taxon>Bacteria</taxon>
        <taxon>Pseudomonadati</taxon>
        <taxon>Pseudomonadota</taxon>
        <taxon>Betaproteobacteria</taxon>
        <taxon>Burkholderiales</taxon>
        <taxon>Burkholderiaceae</taxon>
        <taxon>Burkholderia</taxon>
        <taxon>Burkholderia cepacia complex</taxon>
    </lineage>
</organism>
<dbReference type="Pfam" id="PF00903">
    <property type="entry name" value="Glyoxalase"/>
    <property type="match status" value="1"/>
</dbReference>
<dbReference type="InterPro" id="IPR029068">
    <property type="entry name" value="Glyas_Bleomycin-R_OHBP_Dase"/>
</dbReference>
<evidence type="ECO:0000313" key="3">
    <source>
        <dbReference type="Proteomes" id="UP000494301"/>
    </source>
</evidence>
<name>A0A6J5IQH4_9BURK</name>
<keyword evidence="2" id="KW-0456">Lyase</keyword>
<reference evidence="2 3" key="1">
    <citation type="submission" date="2020-04" db="EMBL/GenBank/DDBJ databases">
        <authorList>
            <person name="Depoorter E."/>
        </authorList>
    </citation>
    <scope>NUCLEOTIDE SEQUENCE [LARGE SCALE GENOMIC DNA]</scope>
    <source>
        <strain evidence="2 3">BCC0217</strain>
    </source>
</reference>
<dbReference type="Proteomes" id="UP000494301">
    <property type="component" value="Unassembled WGS sequence"/>
</dbReference>
<sequence length="138" mass="15117">MFLHVIIVSKSKDTEERMRPTLSRIMLYAKDVQATCAFYERHFGFECKFAPDGRIAELVSPHGGAIIMVHQAGKGLKSGQASVKLVFDIEDIEGFKDQCARRGLEFGVSHGADGYSFANAKDPDGNSISISSRGFATK</sequence>
<dbReference type="AlphaFoldDB" id="A0A6J5IQH4"/>
<protein>
    <submittedName>
        <fullName evidence="2">Lactoylglutathione lyase</fullName>
    </submittedName>
</protein>
<proteinExistence type="predicted"/>
<dbReference type="PROSITE" id="PS51819">
    <property type="entry name" value="VOC"/>
    <property type="match status" value="1"/>
</dbReference>
<dbReference type="CDD" id="cd06587">
    <property type="entry name" value="VOC"/>
    <property type="match status" value="1"/>
</dbReference>
<dbReference type="GO" id="GO:0016829">
    <property type="term" value="F:lyase activity"/>
    <property type="evidence" value="ECO:0007669"/>
    <property type="project" value="UniProtKB-KW"/>
</dbReference>
<evidence type="ECO:0000313" key="2">
    <source>
        <dbReference type="EMBL" id="CAB3961917.1"/>
    </source>
</evidence>
<gene>
    <name evidence="2" type="ORF">BLA3211_01458</name>
</gene>
<dbReference type="InterPro" id="IPR037523">
    <property type="entry name" value="VOC_core"/>
</dbReference>
<accession>A0A6J5IQH4</accession>
<dbReference type="EMBL" id="CABWIL020000004">
    <property type="protein sequence ID" value="CAB3961917.1"/>
    <property type="molecule type" value="Genomic_DNA"/>
</dbReference>
<dbReference type="RefSeq" id="WP_236027325.1">
    <property type="nucleotide sequence ID" value="NZ_CABWIL020000004.1"/>
</dbReference>
<evidence type="ECO:0000259" key="1">
    <source>
        <dbReference type="PROSITE" id="PS51819"/>
    </source>
</evidence>
<feature type="domain" description="VOC" evidence="1">
    <location>
        <begin position="21"/>
        <end position="133"/>
    </location>
</feature>
<dbReference type="SUPFAM" id="SSF54593">
    <property type="entry name" value="Glyoxalase/Bleomycin resistance protein/Dihydroxybiphenyl dioxygenase"/>
    <property type="match status" value="1"/>
</dbReference>
<dbReference type="InterPro" id="IPR004360">
    <property type="entry name" value="Glyas_Fos-R_dOase_dom"/>
</dbReference>
<dbReference type="Gene3D" id="3.10.180.10">
    <property type="entry name" value="2,3-Dihydroxybiphenyl 1,2-Dioxygenase, domain 1"/>
    <property type="match status" value="1"/>
</dbReference>